<dbReference type="OrthoDB" id="513268at2"/>
<dbReference type="AlphaFoldDB" id="A0A139WR23"/>
<name>A0A139WR23_9CYAN</name>
<sequence>MNRKFLLTLLGSPTVFASMMSILAVINPNPAHAAQNQTVFLTKDGRSCVPHPHGATSLVCIRLSKQELASRRSQPAQTVNGEQVSDKKVAMLEFSEEESNAAIQLFGCDCPYCMNFLRALRGQTPMVY</sequence>
<keyword evidence="1" id="KW-0732">Signal</keyword>
<protein>
    <recommendedName>
        <fullName evidence="4">Secreted protein</fullName>
    </recommendedName>
</protein>
<dbReference type="Proteomes" id="UP000076925">
    <property type="component" value="Unassembled WGS sequence"/>
</dbReference>
<feature type="signal peptide" evidence="1">
    <location>
        <begin position="1"/>
        <end position="33"/>
    </location>
</feature>
<organism evidence="2 3">
    <name type="scientific">Scytonema hofmannii PCC 7110</name>
    <dbReference type="NCBI Taxonomy" id="128403"/>
    <lineage>
        <taxon>Bacteria</taxon>
        <taxon>Bacillati</taxon>
        <taxon>Cyanobacteriota</taxon>
        <taxon>Cyanophyceae</taxon>
        <taxon>Nostocales</taxon>
        <taxon>Scytonemataceae</taxon>
        <taxon>Scytonema</taxon>
    </lineage>
</organism>
<dbReference type="EMBL" id="ANNX02000064">
    <property type="protein sequence ID" value="KYC34859.1"/>
    <property type="molecule type" value="Genomic_DNA"/>
</dbReference>
<accession>A0A139WR23</accession>
<evidence type="ECO:0000313" key="2">
    <source>
        <dbReference type="EMBL" id="KYC34859.1"/>
    </source>
</evidence>
<evidence type="ECO:0008006" key="4">
    <source>
        <dbReference type="Google" id="ProtNLM"/>
    </source>
</evidence>
<keyword evidence="3" id="KW-1185">Reference proteome</keyword>
<proteinExistence type="predicted"/>
<evidence type="ECO:0000313" key="3">
    <source>
        <dbReference type="Proteomes" id="UP000076925"/>
    </source>
</evidence>
<comment type="caution">
    <text evidence="2">The sequence shown here is derived from an EMBL/GenBank/DDBJ whole genome shotgun (WGS) entry which is preliminary data.</text>
</comment>
<dbReference type="RefSeq" id="WP_017741042.1">
    <property type="nucleotide sequence ID" value="NZ_KQ976355.1"/>
</dbReference>
<evidence type="ECO:0000256" key="1">
    <source>
        <dbReference type="SAM" id="SignalP"/>
    </source>
</evidence>
<reference evidence="2 3" key="1">
    <citation type="journal article" date="2013" name="Genome Biol. Evol.">
        <title>Genomes of Stigonematalean cyanobacteria (subsection V) and the evolution of oxygenic photosynthesis from prokaryotes to plastids.</title>
        <authorList>
            <person name="Dagan T."/>
            <person name="Roettger M."/>
            <person name="Stucken K."/>
            <person name="Landan G."/>
            <person name="Koch R."/>
            <person name="Major P."/>
            <person name="Gould S.B."/>
            <person name="Goremykin V.V."/>
            <person name="Rippka R."/>
            <person name="Tandeau de Marsac N."/>
            <person name="Gugger M."/>
            <person name="Lockhart P.J."/>
            <person name="Allen J.F."/>
            <person name="Brune I."/>
            <person name="Maus I."/>
            <person name="Puhler A."/>
            <person name="Martin W.F."/>
        </authorList>
    </citation>
    <scope>NUCLEOTIDE SEQUENCE [LARGE SCALE GENOMIC DNA]</scope>
    <source>
        <strain evidence="2 3">PCC 7110</strain>
    </source>
</reference>
<feature type="chain" id="PRO_5007300358" description="Secreted protein" evidence="1">
    <location>
        <begin position="34"/>
        <end position="128"/>
    </location>
</feature>
<gene>
    <name evidence="2" type="ORF">WA1_49975</name>
</gene>